<evidence type="ECO:0000259" key="7">
    <source>
        <dbReference type="Pfam" id="PF01379"/>
    </source>
</evidence>
<dbReference type="EC" id="2.5.1.61" evidence="3"/>
<evidence type="ECO:0000256" key="2">
    <source>
        <dbReference type="ARBA" id="ARBA00005638"/>
    </source>
</evidence>
<comment type="catalytic activity">
    <reaction evidence="6">
        <text>4 porphobilinogen + H2O = hydroxymethylbilane + 4 NH4(+)</text>
        <dbReference type="Rhea" id="RHEA:13185"/>
        <dbReference type="ChEBI" id="CHEBI:15377"/>
        <dbReference type="ChEBI" id="CHEBI:28938"/>
        <dbReference type="ChEBI" id="CHEBI:57845"/>
        <dbReference type="ChEBI" id="CHEBI:58126"/>
        <dbReference type="EC" id="2.5.1.61"/>
    </reaction>
</comment>
<evidence type="ECO:0000256" key="5">
    <source>
        <dbReference type="ARBA" id="ARBA00023244"/>
    </source>
</evidence>
<evidence type="ECO:0000313" key="8">
    <source>
        <dbReference type="EMBL" id="SUK94950.1"/>
    </source>
</evidence>
<dbReference type="InterPro" id="IPR022417">
    <property type="entry name" value="Porphobilin_deaminase_N"/>
</dbReference>
<evidence type="ECO:0000256" key="6">
    <source>
        <dbReference type="ARBA" id="ARBA00048169"/>
    </source>
</evidence>
<dbReference type="InterPro" id="IPR000860">
    <property type="entry name" value="HemC"/>
</dbReference>
<dbReference type="GO" id="GO:0005737">
    <property type="term" value="C:cytoplasm"/>
    <property type="evidence" value="ECO:0007669"/>
    <property type="project" value="TreeGrafter"/>
</dbReference>
<keyword evidence="4 8" id="KW-0808">Transferase</keyword>
<reference evidence="8 9" key="1">
    <citation type="submission" date="2018-06" db="EMBL/GenBank/DDBJ databases">
        <authorList>
            <consortium name="Pathogen Informatics"/>
            <person name="Doyle S."/>
        </authorList>
    </citation>
    <scope>NUCLEOTIDE SEQUENCE [LARGE SCALE GENOMIC DNA]</scope>
    <source>
        <strain evidence="8 9">NCTC5664</strain>
    </source>
</reference>
<evidence type="ECO:0000256" key="3">
    <source>
        <dbReference type="ARBA" id="ARBA00012655"/>
    </source>
</evidence>
<organism evidence="8 9">
    <name type="scientific">Staphylococcus aureus</name>
    <dbReference type="NCBI Taxonomy" id="1280"/>
    <lineage>
        <taxon>Bacteria</taxon>
        <taxon>Bacillati</taxon>
        <taxon>Bacillota</taxon>
        <taxon>Bacilli</taxon>
        <taxon>Bacillales</taxon>
        <taxon>Staphylococcaceae</taxon>
        <taxon>Staphylococcus</taxon>
    </lineage>
</organism>
<dbReference type="AlphaFoldDB" id="A0A380E4R9"/>
<dbReference type="GO" id="GO:0004418">
    <property type="term" value="F:hydroxymethylbilane synthase activity"/>
    <property type="evidence" value="ECO:0007669"/>
    <property type="project" value="UniProtKB-EC"/>
</dbReference>
<gene>
    <name evidence="8" type="primary">hemC_3</name>
    <name evidence="8" type="ORF">NCTC5664_03655</name>
</gene>
<dbReference type="Pfam" id="PF01379">
    <property type="entry name" value="Porphobil_deam"/>
    <property type="match status" value="1"/>
</dbReference>
<evidence type="ECO:0000313" key="9">
    <source>
        <dbReference type="Proteomes" id="UP000254502"/>
    </source>
</evidence>
<comment type="similarity">
    <text evidence="2">Belongs to the HMBS family.</text>
</comment>
<protein>
    <recommendedName>
        <fullName evidence="3">hydroxymethylbilane synthase</fullName>
        <ecNumber evidence="3">2.5.1.61</ecNumber>
    </recommendedName>
</protein>
<comment type="function">
    <text evidence="1">Tetrapolymerization of the monopyrrole PBG into the hydroxymethylbilane pre-uroporphyrinogen in several discrete steps.</text>
</comment>
<dbReference type="EMBL" id="UHAQ01000004">
    <property type="protein sequence ID" value="SUK94950.1"/>
    <property type="molecule type" value="Genomic_DNA"/>
</dbReference>
<dbReference type="PANTHER" id="PTHR11557">
    <property type="entry name" value="PORPHOBILINOGEN DEAMINASE"/>
    <property type="match status" value="1"/>
</dbReference>
<dbReference type="Proteomes" id="UP000254502">
    <property type="component" value="Unassembled WGS sequence"/>
</dbReference>
<dbReference type="SUPFAM" id="SSF53850">
    <property type="entry name" value="Periplasmic binding protein-like II"/>
    <property type="match status" value="1"/>
</dbReference>
<keyword evidence="5" id="KW-0627">Porphyrin biosynthesis</keyword>
<proteinExistence type="inferred from homology"/>
<accession>A0A380E4R9</accession>
<dbReference type="Gene3D" id="3.40.190.10">
    <property type="entry name" value="Periplasmic binding protein-like II"/>
    <property type="match status" value="1"/>
</dbReference>
<evidence type="ECO:0000256" key="4">
    <source>
        <dbReference type="ARBA" id="ARBA00022679"/>
    </source>
</evidence>
<sequence length="85" mass="9866">MRKLVVGSRRSKLALTQSQQFIDKLKAVEPNLEIEIKEIVTKGDRIVDKQLSKVGGKGLFVKEIQHELLKKISIWQYTRLKTYQV</sequence>
<dbReference type="PANTHER" id="PTHR11557:SF0">
    <property type="entry name" value="PORPHOBILINOGEN DEAMINASE"/>
    <property type="match status" value="1"/>
</dbReference>
<feature type="domain" description="Porphobilinogen deaminase N-terminal" evidence="7">
    <location>
        <begin position="4"/>
        <end position="71"/>
    </location>
</feature>
<evidence type="ECO:0000256" key="1">
    <source>
        <dbReference type="ARBA" id="ARBA00002869"/>
    </source>
</evidence>
<dbReference type="GO" id="GO:0006783">
    <property type="term" value="P:heme biosynthetic process"/>
    <property type="evidence" value="ECO:0007669"/>
    <property type="project" value="TreeGrafter"/>
</dbReference>
<name>A0A380E4R9_STAAU</name>